<keyword evidence="3" id="KW-0804">Transcription</keyword>
<dbReference type="InterPro" id="IPR009057">
    <property type="entry name" value="Homeodomain-like_sf"/>
</dbReference>
<dbReference type="Proteomes" id="UP000325576">
    <property type="component" value="Unassembled WGS sequence"/>
</dbReference>
<dbReference type="PRINTS" id="PR00455">
    <property type="entry name" value="HTHTETR"/>
</dbReference>
<proteinExistence type="predicted"/>
<evidence type="ECO:0000256" key="2">
    <source>
        <dbReference type="ARBA" id="ARBA00023125"/>
    </source>
</evidence>
<reference evidence="6 7" key="1">
    <citation type="journal article" date="2017" name="Poromechanics V (2013)">
        <title>Genomic Characterization of the Arsenic-Tolerant Actinobacterium, &lt;i&gt;Rhodococcus erythropolis&lt;/i&gt; S43.</title>
        <authorList>
            <person name="Retamal-Morales G."/>
            <person name="Mehnert M."/>
            <person name="Schwabe R."/>
            <person name="Tischler D."/>
            <person name="Schloemann M."/>
            <person name="Levican G.J."/>
        </authorList>
    </citation>
    <scope>NUCLEOTIDE SEQUENCE [LARGE SCALE GENOMIC DNA]</scope>
    <source>
        <strain evidence="6 7">S43</strain>
    </source>
</reference>
<dbReference type="InterPro" id="IPR001647">
    <property type="entry name" value="HTH_TetR"/>
</dbReference>
<dbReference type="Gene3D" id="1.10.357.10">
    <property type="entry name" value="Tetracycline Repressor, domain 2"/>
    <property type="match status" value="1"/>
</dbReference>
<protein>
    <submittedName>
        <fullName evidence="6">TetR family transcriptional regulator</fullName>
    </submittedName>
</protein>
<evidence type="ECO:0000256" key="3">
    <source>
        <dbReference type="ARBA" id="ARBA00023163"/>
    </source>
</evidence>
<accession>A0A0C2WIM4</accession>
<dbReference type="AlphaFoldDB" id="A0A0C2WIM4"/>
<dbReference type="SUPFAM" id="SSF48498">
    <property type="entry name" value="Tetracyclin repressor-like, C-terminal domain"/>
    <property type="match status" value="1"/>
</dbReference>
<feature type="region of interest" description="Disordered" evidence="5">
    <location>
        <begin position="1"/>
        <end position="24"/>
    </location>
</feature>
<dbReference type="Pfam" id="PF00440">
    <property type="entry name" value="TetR_N"/>
    <property type="match status" value="1"/>
</dbReference>
<keyword evidence="2 4" id="KW-0238">DNA-binding</keyword>
<dbReference type="PANTHER" id="PTHR47506:SF3">
    <property type="entry name" value="HTH-TYPE TRANSCRIPTIONAL REGULATOR LMRA"/>
    <property type="match status" value="1"/>
</dbReference>
<organism evidence="6 7">
    <name type="scientific">Rhodococcus erythropolis</name>
    <name type="common">Arthrobacter picolinophilus</name>
    <dbReference type="NCBI Taxonomy" id="1833"/>
    <lineage>
        <taxon>Bacteria</taxon>
        <taxon>Bacillati</taxon>
        <taxon>Actinomycetota</taxon>
        <taxon>Actinomycetes</taxon>
        <taxon>Mycobacteriales</taxon>
        <taxon>Nocardiaceae</taxon>
        <taxon>Rhodococcus</taxon>
        <taxon>Rhodococcus erythropolis group</taxon>
    </lineage>
</organism>
<dbReference type="SUPFAM" id="SSF46689">
    <property type="entry name" value="Homeodomain-like"/>
    <property type="match status" value="1"/>
</dbReference>
<dbReference type="PANTHER" id="PTHR47506">
    <property type="entry name" value="TRANSCRIPTIONAL REGULATORY PROTEIN"/>
    <property type="match status" value="1"/>
</dbReference>
<evidence type="ECO:0000256" key="5">
    <source>
        <dbReference type="SAM" id="MobiDB-lite"/>
    </source>
</evidence>
<dbReference type="EMBL" id="MRBO01000615">
    <property type="protein sequence ID" value="KAB2582934.1"/>
    <property type="molecule type" value="Genomic_DNA"/>
</dbReference>
<feature type="compositionally biased region" description="Basic and acidic residues" evidence="5">
    <location>
        <begin position="1"/>
        <end position="15"/>
    </location>
</feature>
<dbReference type="PROSITE" id="PS50977">
    <property type="entry name" value="HTH_TETR_2"/>
    <property type="match status" value="1"/>
</dbReference>
<feature type="DNA-binding region" description="H-T-H motif" evidence="4">
    <location>
        <begin position="49"/>
        <end position="68"/>
    </location>
</feature>
<sequence length="220" mass="23957">MNNHTDRSEGIDHGKTGRPPMQPRAKITREAILEVSATLFSQTGYAGTSINDILAISETTKGAMYFHFSKKESIAREMLHRWENVVSETVGKAAATGQPADRQVVMIYRDLARRTQTEAITRAGLILSVDKSLSDACATYESWTDVITPIVVDAIRSGALECAESMSRLADTLCAGFVGAVQVAASLDENHTITRRVDDLLLMWRGTDPAAVRMVEGASL</sequence>
<evidence type="ECO:0000256" key="4">
    <source>
        <dbReference type="PROSITE-ProRule" id="PRU00335"/>
    </source>
</evidence>
<comment type="caution">
    <text evidence="6">The sequence shown here is derived from an EMBL/GenBank/DDBJ whole genome shotgun (WGS) entry which is preliminary data.</text>
</comment>
<evidence type="ECO:0000256" key="1">
    <source>
        <dbReference type="ARBA" id="ARBA00023015"/>
    </source>
</evidence>
<dbReference type="GO" id="GO:0003677">
    <property type="term" value="F:DNA binding"/>
    <property type="evidence" value="ECO:0007669"/>
    <property type="project" value="UniProtKB-UniRule"/>
</dbReference>
<gene>
    <name evidence="6" type="ORF">BS297_23005</name>
</gene>
<keyword evidence="1" id="KW-0805">Transcription regulation</keyword>
<evidence type="ECO:0000313" key="6">
    <source>
        <dbReference type="EMBL" id="KAB2582934.1"/>
    </source>
</evidence>
<name>A0A0C2WIM4_RHOER</name>
<dbReference type="InterPro" id="IPR036271">
    <property type="entry name" value="Tet_transcr_reg_TetR-rel_C_sf"/>
</dbReference>
<evidence type="ECO:0000313" key="7">
    <source>
        <dbReference type="Proteomes" id="UP000325576"/>
    </source>
</evidence>